<gene>
    <name evidence="7" type="ORF">BST97_15205</name>
</gene>
<dbReference type="InterPro" id="IPR026444">
    <property type="entry name" value="Secre_tail"/>
</dbReference>
<feature type="signal peptide" evidence="5">
    <location>
        <begin position="1"/>
        <end position="22"/>
    </location>
</feature>
<dbReference type="InterPro" id="IPR051171">
    <property type="entry name" value="CaCA"/>
</dbReference>
<dbReference type="Gene3D" id="2.60.40.740">
    <property type="match status" value="1"/>
</dbReference>
<dbReference type="PANTHER" id="PTHR11878">
    <property type="entry name" value="SODIUM/CALCIUM EXCHANGER"/>
    <property type="match status" value="1"/>
</dbReference>
<sequence>MKQLITFISVISMLFVSVDANSQTVFDLSPETTTDNTPTNVQETVDGITMTVSAITTSGPNTLFIASAPSGFGTVGLAVHSSASQASRETIVSFSSSVDVASINVASGALGSRTWTFTPTGGSNSAVTETRAFDGNHLISLNFTGITAITITSSRAGVDAEQIGVDKVTLAAPTCNLSASITSLTNVNCNGDSTGSLTVTASSGTANYNYSWTRNGSSYTSVSGSSSNSNTISNLPAGVYEVTVEDSNGCTDTTSATITQPTALSATITSQFNVTCNGGNDGRITISPSGGTSPYSYEWNDSQTTATASGLAAGVYSVTVTDALGCQTTANNITVTEPMALSATASGTNPTTPGGIDGTVTASVTGGTGPFTYLWNIGATTETITGLAAGTYTVTVRDRNNCLAADSSVTLTDPKEFSINDSSIAEGNSGTSPITFTVSLSSPAPAGGATVDYATSDDTATSGSDYVPSSGTLSFSVGETSKTIDVSALGDLRVEADETFNLTLSNPTGTNVNIGDATGTGTITNNDSATVTIADVNVNEGSRTATVRLVLNNAVQGGLSVGVSTSDATATAGQDYTAVTSASETFAGTAGEEETLTVSITNDAIVENDETISVAMSNLVPTNSGIDPANINITDTATITVFDNDTATVTIADVSGNEDDGAITVTVTVDNAVDGGFDVNVNTADGTTTTANNDYFAVVNQTLNFAGTAGESETFTITPIADSNIEQNETLTVSMSSLVPVTVSSSDINITDTATVTILNDDFVNGLQVAAMDTVYLIDFDNTVAGVNNGEFEGGGLSPSPASGQLDSNGLRIEGLSDGDTSFGGSHASGDFTRGGSTGGVSTGGLYAFDVSNGGTSDIALGVQPVGSDFTPGAIILKFENRTGSTITDLNIAYEVLVRNNEARGNSITFETGSDFNNTTAVNGLDYETPAATDGIFNTSWRRSLFQTNVSVSIADGAEYYLKWNSDDATGSGNRDEFAIDDIQIVANSNTTAPVVTGDFEDLFIDGTYSLQNTVNVEGRLNVSGGSLVTNDNLTMKSINYSGTIRTAILDPVLNGGSINGNVTVEQFYPANRAFRFVNSPVLNISSTIFDNWQEGGSNTPGFGTQITGGTASDGFDQSTSNNPSAFLYDPTGTSGTTGWIAMGSTPSGTFVPNQTPLLSSFGFRLLIRGDRTVSLTDQNAPATSTVLRSTGSLVTGDYTVDGDMFSSQIAFGADGSFYLAPNPYQAQVDLAQALNGTNSEDINQGTYWFYQPATQNYVAYDLVTGGVQNGVSQFIQPGQAFFVQTDEASGSTAGYAPSFTYTEFMKSTDVTATATYSQPAGSYTIRMFTPETMGGAIATDMVRGFINPGFANGIDTGDALKITGESEQLGILSNGTLLSNERREAFMDGEVVPLQISQMDNGSYSFELNFQLPDHEVYLVDNHLNTRVLIDQSQITNYSFDVDLSDAGSFAADRFQLEFETVTLSSGDLAFAKAVQLYPNPVTGDVLNISGLQAGDVELTITNMLGQRVTQLKKSTTNGSVEVLGNDAFDAGVYLITIVQNGQSTTKRFIIK</sequence>
<dbReference type="SUPFAM" id="SSF141072">
    <property type="entry name" value="CalX-like"/>
    <property type="match status" value="3"/>
</dbReference>
<evidence type="ECO:0000256" key="1">
    <source>
        <dbReference type="ARBA" id="ARBA00022729"/>
    </source>
</evidence>
<dbReference type="InterPro" id="IPR038081">
    <property type="entry name" value="CalX-like_sf"/>
</dbReference>
<dbReference type="Pfam" id="PF13573">
    <property type="entry name" value="SprB"/>
    <property type="match status" value="3"/>
</dbReference>
<keyword evidence="2" id="KW-0677">Repeat</keyword>
<dbReference type="InterPro" id="IPR013783">
    <property type="entry name" value="Ig-like_fold"/>
</dbReference>
<dbReference type="EMBL" id="CP019344">
    <property type="protein sequence ID" value="ARN79223.1"/>
    <property type="molecule type" value="Genomic_DNA"/>
</dbReference>
<name>A0A1W6MNN2_9FLAO</name>
<evidence type="ECO:0000313" key="8">
    <source>
        <dbReference type="Proteomes" id="UP000193431"/>
    </source>
</evidence>
<evidence type="ECO:0000256" key="2">
    <source>
        <dbReference type="ARBA" id="ARBA00022737"/>
    </source>
</evidence>
<dbReference type="NCBIfam" id="TIGR04183">
    <property type="entry name" value="Por_Secre_tail"/>
    <property type="match status" value="1"/>
</dbReference>
<evidence type="ECO:0000256" key="5">
    <source>
        <dbReference type="SAM" id="SignalP"/>
    </source>
</evidence>
<dbReference type="RefSeq" id="WP_085768026.1">
    <property type="nucleotide sequence ID" value="NZ_CP019344.1"/>
</dbReference>
<dbReference type="InterPro" id="IPR007110">
    <property type="entry name" value="Ig-like_dom"/>
</dbReference>
<keyword evidence="4" id="KW-0406">Ion transport</keyword>
<accession>A0A1W6MNN2</accession>
<dbReference type="Pfam" id="PF03160">
    <property type="entry name" value="Calx-beta"/>
    <property type="match status" value="2"/>
</dbReference>
<feature type="chain" id="PRO_5012167632" description="Ig-like domain-containing protein" evidence="5">
    <location>
        <begin position="23"/>
        <end position="1553"/>
    </location>
</feature>
<dbReference type="InterPro" id="IPR003644">
    <property type="entry name" value="Calx_beta"/>
</dbReference>
<keyword evidence="3" id="KW-0106">Calcium</keyword>
<reference evidence="7 8" key="1">
    <citation type="submission" date="2016-11" db="EMBL/GenBank/DDBJ databases">
        <title>Trade-off between light-utilization and light-protection in marine flavobacteria.</title>
        <authorList>
            <person name="Kumagai Y."/>
        </authorList>
    </citation>
    <scope>NUCLEOTIDE SEQUENCE [LARGE SCALE GENOMIC DNA]</scope>
    <source>
        <strain evidence="7 8">JCM 13191</strain>
    </source>
</reference>
<keyword evidence="8" id="KW-1185">Reference proteome</keyword>
<dbReference type="GO" id="GO:0016020">
    <property type="term" value="C:membrane"/>
    <property type="evidence" value="ECO:0007669"/>
    <property type="project" value="InterPro"/>
</dbReference>
<evidence type="ECO:0000259" key="6">
    <source>
        <dbReference type="PROSITE" id="PS50835"/>
    </source>
</evidence>
<proteinExistence type="predicted"/>
<dbReference type="InterPro" id="IPR025667">
    <property type="entry name" value="SprB_repeat"/>
</dbReference>
<dbReference type="PANTHER" id="PTHR11878:SF65">
    <property type="entry name" value="NA_CA-EXCHANGE PROTEIN, ISOFORM G"/>
    <property type="match status" value="1"/>
</dbReference>
<keyword evidence="1 5" id="KW-0732">Signal</keyword>
<protein>
    <recommendedName>
        <fullName evidence="6">Ig-like domain-containing protein</fullName>
    </recommendedName>
</protein>
<dbReference type="Proteomes" id="UP000193431">
    <property type="component" value="Chromosome"/>
</dbReference>
<dbReference type="Pfam" id="PF18962">
    <property type="entry name" value="Por_Secre_tail"/>
    <property type="match status" value="1"/>
</dbReference>
<dbReference type="OrthoDB" id="1652165at2"/>
<dbReference type="GO" id="GO:0030001">
    <property type="term" value="P:metal ion transport"/>
    <property type="evidence" value="ECO:0007669"/>
    <property type="project" value="TreeGrafter"/>
</dbReference>
<dbReference type="STRING" id="331648.BST97_15205"/>
<evidence type="ECO:0000313" key="7">
    <source>
        <dbReference type="EMBL" id="ARN79223.1"/>
    </source>
</evidence>
<keyword evidence="4" id="KW-0813">Transport</keyword>
<organism evidence="7 8">
    <name type="scientific">Nonlabens spongiae</name>
    <dbReference type="NCBI Taxonomy" id="331648"/>
    <lineage>
        <taxon>Bacteria</taxon>
        <taxon>Pseudomonadati</taxon>
        <taxon>Bacteroidota</taxon>
        <taxon>Flavobacteriia</taxon>
        <taxon>Flavobacteriales</taxon>
        <taxon>Flavobacteriaceae</taxon>
        <taxon>Nonlabens</taxon>
    </lineage>
</organism>
<dbReference type="Gene3D" id="2.60.40.10">
    <property type="entry name" value="Immunoglobulins"/>
    <property type="match status" value="1"/>
</dbReference>
<evidence type="ECO:0000256" key="4">
    <source>
        <dbReference type="ARBA" id="ARBA00023065"/>
    </source>
</evidence>
<feature type="domain" description="Ig-like" evidence="6">
    <location>
        <begin position="173"/>
        <end position="259"/>
    </location>
</feature>
<dbReference type="PROSITE" id="PS50835">
    <property type="entry name" value="IG_LIKE"/>
    <property type="match status" value="1"/>
</dbReference>
<evidence type="ECO:0000256" key="3">
    <source>
        <dbReference type="ARBA" id="ARBA00022837"/>
    </source>
</evidence>
<dbReference type="GO" id="GO:0007154">
    <property type="term" value="P:cell communication"/>
    <property type="evidence" value="ECO:0007669"/>
    <property type="project" value="InterPro"/>
</dbReference>
<dbReference type="SMART" id="SM00237">
    <property type="entry name" value="Calx_beta"/>
    <property type="match status" value="3"/>
</dbReference>
<dbReference type="Gene3D" id="2.60.40.2030">
    <property type="match status" value="3"/>
</dbReference>